<feature type="domain" description="OCRE" evidence="2">
    <location>
        <begin position="447"/>
        <end position="494"/>
    </location>
</feature>
<feature type="compositionally biased region" description="Acidic residues" evidence="1">
    <location>
        <begin position="92"/>
        <end position="102"/>
    </location>
</feature>
<feature type="compositionally biased region" description="Basic residues" evidence="1">
    <location>
        <begin position="51"/>
        <end position="75"/>
    </location>
</feature>
<dbReference type="PANTHER" id="PTHR13138">
    <property type="entry name" value="PROTEIN LIN1"/>
    <property type="match status" value="1"/>
</dbReference>
<accession>A0A1D1ZHE4</accession>
<dbReference type="GO" id="GO:0005682">
    <property type="term" value="C:U5 snRNP"/>
    <property type="evidence" value="ECO:0007669"/>
    <property type="project" value="InterPro"/>
</dbReference>
<evidence type="ECO:0000256" key="1">
    <source>
        <dbReference type="SAM" id="MobiDB-lite"/>
    </source>
</evidence>
<reference evidence="3" key="1">
    <citation type="submission" date="2015-07" db="EMBL/GenBank/DDBJ databases">
        <title>Transcriptome Assembly of Anthurium amnicola.</title>
        <authorList>
            <person name="Suzuki J."/>
        </authorList>
    </citation>
    <scope>NUCLEOTIDE SEQUENCE</scope>
</reference>
<proteinExistence type="predicted"/>
<dbReference type="InterPro" id="IPR035623">
    <property type="entry name" value="SUA-like_OCRE"/>
</dbReference>
<dbReference type="InterPro" id="IPR041591">
    <property type="entry name" value="OCRE"/>
</dbReference>
<dbReference type="AlphaFoldDB" id="A0A1D1ZHE4"/>
<evidence type="ECO:0000313" key="3">
    <source>
        <dbReference type="EMBL" id="JAT66145.1"/>
    </source>
</evidence>
<feature type="compositionally biased region" description="Basic and acidic residues" evidence="1">
    <location>
        <begin position="25"/>
        <end position="43"/>
    </location>
</feature>
<protein>
    <submittedName>
        <fullName evidence="3">LIN1-like protein</fullName>
    </submittedName>
</protein>
<name>A0A1D1ZHE4_9ARAE</name>
<evidence type="ECO:0000259" key="2">
    <source>
        <dbReference type="Pfam" id="PF17780"/>
    </source>
</evidence>
<dbReference type="CDD" id="cd16166">
    <property type="entry name" value="OCRE_SUA_like"/>
    <property type="match status" value="1"/>
</dbReference>
<dbReference type="Pfam" id="PF17780">
    <property type="entry name" value="OCRE"/>
    <property type="match status" value="1"/>
</dbReference>
<dbReference type="InterPro" id="IPR039905">
    <property type="entry name" value="CD2BP2/Lin1"/>
</dbReference>
<feature type="compositionally biased region" description="Polar residues" evidence="1">
    <location>
        <begin position="413"/>
        <end position="433"/>
    </location>
</feature>
<dbReference type="PANTHER" id="PTHR13138:SF3">
    <property type="entry name" value="CD2 ANTIGEN CYTOPLASMIC TAIL-BINDING PROTEIN 2"/>
    <property type="match status" value="1"/>
</dbReference>
<feature type="region of interest" description="Disordered" evidence="1">
    <location>
        <begin position="408"/>
        <end position="433"/>
    </location>
</feature>
<sequence>MCHQVKKGSGKTYYAGETTAPAAALKEEKKKKNREAGGRDTRAESWFTGLKKTHRHRPWRRRRRRRPGGSARRKGSSTSQGASPTSAPPPTDSDDDDDDEDPDKPSLERKVRFPKGKKAKRLNDTPAGGGGGNGDEDSRAFGRWMNPGLAAKERAKRRSQNRENDLFRDQVGVGGVEDIARAEVDYEVNDSFEDDGIQIEPFNLKQEREEGYFDTEGNYVEYVATNEIKDAWLDNVEVDPILAEKKNKVTADEEEYADLSTEDIGKIKRQIANALQPGETVLQALKRLKGTSGNKKDKMPDETKRTFDQLTEDAMKLMESGEYNVYYEKQETFQREAEGYERLAHARDGTSRSASNGRHEFMSGEDTFTDDVVGGHASLSVTGSLQADKTTAKVSSGEDDATFDMFGDEDENVTTNPHSGALSSQHLPESSGALQNLHPEKAGEGYETDYIFDESSGYYYSHGLGYYYDPASGLYCCAASGKWYSFNEQTGAYDEIVTDESHQTAQPFIRS</sequence>
<gene>
    <name evidence="3" type="primary">CG5198_0</name>
    <name evidence="3" type="ORF">g.102299</name>
</gene>
<feature type="region of interest" description="Disordered" evidence="1">
    <location>
        <begin position="1"/>
        <end position="142"/>
    </location>
</feature>
<organism evidence="3">
    <name type="scientific">Anthurium amnicola</name>
    <dbReference type="NCBI Taxonomy" id="1678845"/>
    <lineage>
        <taxon>Eukaryota</taxon>
        <taxon>Viridiplantae</taxon>
        <taxon>Streptophyta</taxon>
        <taxon>Embryophyta</taxon>
        <taxon>Tracheophyta</taxon>
        <taxon>Spermatophyta</taxon>
        <taxon>Magnoliopsida</taxon>
        <taxon>Liliopsida</taxon>
        <taxon>Araceae</taxon>
        <taxon>Pothoideae</taxon>
        <taxon>Potheae</taxon>
        <taxon>Anthurium</taxon>
    </lineage>
</organism>
<feature type="compositionally biased region" description="Low complexity" evidence="1">
    <location>
        <begin position="76"/>
        <end position="85"/>
    </location>
</feature>
<dbReference type="EMBL" id="GDJX01001791">
    <property type="protein sequence ID" value="JAT66145.1"/>
    <property type="molecule type" value="Transcribed_RNA"/>
</dbReference>